<proteinExistence type="predicted"/>
<dbReference type="Pfam" id="PF12669">
    <property type="entry name" value="FeoB_associated"/>
    <property type="match status" value="1"/>
</dbReference>
<dbReference type="PATRIC" id="fig|1216932.3.peg.716"/>
<keyword evidence="2" id="KW-1185">Reference proteome</keyword>
<dbReference type="STRING" id="1216932.CM240_0730"/>
<gene>
    <name evidence="1" type="ORF">CM240_0730</name>
</gene>
<accession>W6SE51</accession>
<dbReference type="HOGENOM" id="CLU_197468_4_1_9"/>
<sequence>MEIVIGALIILLAIYLLYSNIKKSKSGCHCKNCSSKCPAYKKDDKSNTGLK</sequence>
<dbReference type="KEGG" id="clt:CM240_0730"/>
<dbReference type="EMBL" id="HG917868">
    <property type="protein sequence ID" value="CDM67895.1"/>
    <property type="molecule type" value="Genomic_DNA"/>
</dbReference>
<evidence type="ECO:0000313" key="2">
    <source>
        <dbReference type="Proteomes" id="UP000019426"/>
    </source>
</evidence>
<reference evidence="1 2" key="1">
    <citation type="submission" date="2013-11" db="EMBL/GenBank/DDBJ databases">
        <title>Complete genome sequence of Clostridum sp. M2/40.</title>
        <authorList>
            <person name="Wibberg D."/>
            <person name="Puehler A."/>
            <person name="Schlueter A."/>
        </authorList>
    </citation>
    <scope>NUCLEOTIDE SEQUENCE [LARGE SCALE GENOMIC DNA]</scope>
    <source>
        <strain evidence="2">M2/40</strain>
    </source>
</reference>
<dbReference type="AlphaFoldDB" id="W6SE51"/>
<protein>
    <submittedName>
        <fullName evidence="1">Putative membrane protein</fullName>
    </submittedName>
</protein>
<organism evidence="1 2">
    <name type="scientific">Clostridium bornimense</name>
    <dbReference type="NCBI Taxonomy" id="1216932"/>
    <lineage>
        <taxon>Bacteria</taxon>
        <taxon>Bacillati</taxon>
        <taxon>Bacillota</taxon>
        <taxon>Clostridia</taxon>
        <taxon>Eubacteriales</taxon>
        <taxon>Clostridiaceae</taxon>
        <taxon>Clostridium</taxon>
    </lineage>
</organism>
<evidence type="ECO:0000313" key="1">
    <source>
        <dbReference type="EMBL" id="CDM67895.1"/>
    </source>
</evidence>
<dbReference type="Proteomes" id="UP000019426">
    <property type="component" value="Chromosome M2/40_rep1"/>
</dbReference>
<dbReference type="RefSeq" id="WP_084485361.1">
    <property type="nucleotide sequence ID" value="NZ_HG917868.1"/>
</dbReference>
<name>W6SE51_9CLOT</name>